<comment type="caution">
    <text evidence="1">The sequence shown here is derived from an EMBL/GenBank/DDBJ whole genome shotgun (WGS) entry which is preliminary data.</text>
</comment>
<accession>A0ABQ8H8T3</accession>
<evidence type="ECO:0000313" key="2">
    <source>
        <dbReference type="Proteomes" id="UP000827721"/>
    </source>
</evidence>
<gene>
    <name evidence="1" type="ORF">JRO89_XS13G0172500</name>
</gene>
<name>A0ABQ8H8T3_9ROSI</name>
<dbReference type="EMBL" id="JAFEMO010000013">
    <property type="protein sequence ID" value="KAH7550327.1"/>
    <property type="molecule type" value="Genomic_DNA"/>
</dbReference>
<evidence type="ECO:0000313" key="1">
    <source>
        <dbReference type="EMBL" id="KAH7550327.1"/>
    </source>
</evidence>
<protein>
    <submittedName>
        <fullName evidence="1">Uncharacterized protein</fullName>
    </submittedName>
</protein>
<reference evidence="1 2" key="1">
    <citation type="submission" date="2021-02" db="EMBL/GenBank/DDBJ databases">
        <title>Plant Genome Project.</title>
        <authorList>
            <person name="Zhang R.-G."/>
        </authorList>
    </citation>
    <scope>NUCLEOTIDE SEQUENCE [LARGE SCALE GENOMIC DNA]</scope>
    <source>
        <tissue evidence="1">Leaves</tissue>
    </source>
</reference>
<keyword evidence="2" id="KW-1185">Reference proteome</keyword>
<sequence length="130" mass="14424">MVLNPTSLFARVLKGCYFPSSNFLDAQAHASSSFVWKIFVWGRDLIERGSSPGECAQVAVRWVGCEVVEEAFLPVDRQAILSIPSTSYRMLDVLCWHYDPSSDFTVKSGYRFCKSIEMVAGSSRGSSNSP</sequence>
<organism evidence="1 2">
    <name type="scientific">Xanthoceras sorbifolium</name>
    <dbReference type="NCBI Taxonomy" id="99658"/>
    <lineage>
        <taxon>Eukaryota</taxon>
        <taxon>Viridiplantae</taxon>
        <taxon>Streptophyta</taxon>
        <taxon>Embryophyta</taxon>
        <taxon>Tracheophyta</taxon>
        <taxon>Spermatophyta</taxon>
        <taxon>Magnoliopsida</taxon>
        <taxon>eudicotyledons</taxon>
        <taxon>Gunneridae</taxon>
        <taxon>Pentapetalae</taxon>
        <taxon>rosids</taxon>
        <taxon>malvids</taxon>
        <taxon>Sapindales</taxon>
        <taxon>Sapindaceae</taxon>
        <taxon>Xanthoceroideae</taxon>
        <taxon>Xanthoceras</taxon>
    </lineage>
</organism>
<proteinExistence type="predicted"/>
<dbReference type="Proteomes" id="UP000827721">
    <property type="component" value="Unassembled WGS sequence"/>
</dbReference>